<dbReference type="InterPro" id="IPR004358">
    <property type="entry name" value="Sig_transdc_His_kin-like_C"/>
</dbReference>
<dbReference type="GO" id="GO:0000155">
    <property type="term" value="F:phosphorelay sensor kinase activity"/>
    <property type="evidence" value="ECO:0007669"/>
    <property type="project" value="InterPro"/>
</dbReference>
<dbReference type="PROSITE" id="PS50112">
    <property type="entry name" value="PAS"/>
    <property type="match status" value="2"/>
</dbReference>
<feature type="domain" description="Histidine kinase" evidence="18">
    <location>
        <begin position="547"/>
        <end position="764"/>
    </location>
</feature>
<evidence type="ECO:0000259" key="22">
    <source>
        <dbReference type="PROSITE" id="PS50894"/>
    </source>
</evidence>
<reference evidence="24 25" key="1">
    <citation type="submission" date="2018-06" db="EMBL/GenBank/DDBJ databases">
        <title>Genomic Encyclopedia of Type Strains, Phase III (KMG-III): the genomes of soil and plant-associated and newly described type strains.</title>
        <authorList>
            <person name="Whitman W."/>
        </authorList>
    </citation>
    <scope>NUCLEOTIDE SEQUENCE [LARGE SCALE GENOMIC DNA]</scope>
    <source>
        <strain evidence="24 25">CECT 7732</strain>
    </source>
</reference>
<feature type="region of interest" description="Disordered" evidence="17">
    <location>
        <begin position="1030"/>
        <end position="1049"/>
    </location>
</feature>
<evidence type="ECO:0000256" key="6">
    <source>
        <dbReference type="ARBA" id="ARBA00022553"/>
    </source>
</evidence>
<feature type="domain" description="PAC" evidence="21">
    <location>
        <begin position="477"/>
        <end position="529"/>
    </location>
</feature>
<dbReference type="InterPro" id="IPR036641">
    <property type="entry name" value="HPT_dom_sf"/>
</dbReference>
<keyword evidence="7" id="KW-0808">Transferase</keyword>
<dbReference type="Pfam" id="PF01627">
    <property type="entry name" value="Hpt"/>
    <property type="match status" value="1"/>
</dbReference>
<keyword evidence="4" id="KW-1003">Cell membrane</keyword>
<comment type="catalytic activity">
    <reaction evidence="1">
        <text>ATP + protein L-histidine = ADP + protein N-phospho-L-histidine.</text>
        <dbReference type="EC" id="2.7.13.3"/>
    </reaction>
</comment>
<dbReference type="CDD" id="cd00130">
    <property type="entry name" value="PAS"/>
    <property type="match status" value="2"/>
</dbReference>
<dbReference type="Gene3D" id="1.20.120.160">
    <property type="entry name" value="HPT domain"/>
    <property type="match status" value="1"/>
</dbReference>
<dbReference type="CDD" id="cd00082">
    <property type="entry name" value="HisKA"/>
    <property type="match status" value="1"/>
</dbReference>
<keyword evidence="10" id="KW-0067">ATP-binding</keyword>
<evidence type="ECO:0000256" key="17">
    <source>
        <dbReference type="SAM" id="MobiDB-lite"/>
    </source>
</evidence>
<protein>
    <recommendedName>
        <fullName evidence="3">histidine kinase</fullName>
        <ecNumber evidence="3">2.7.13.3</ecNumber>
    </recommendedName>
</protein>
<comment type="caution">
    <text evidence="24">The sequence shown here is derived from an EMBL/GenBank/DDBJ whole genome shotgun (WGS) entry which is preliminary data.</text>
</comment>
<dbReference type="SMART" id="SM00388">
    <property type="entry name" value="HisKA"/>
    <property type="match status" value="1"/>
</dbReference>
<evidence type="ECO:0000256" key="11">
    <source>
        <dbReference type="ARBA" id="ARBA00022989"/>
    </source>
</evidence>
<feature type="modified residue" description="Phosphohistidine" evidence="14">
    <location>
        <position position="974"/>
    </location>
</feature>
<evidence type="ECO:0000256" key="14">
    <source>
        <dbReference type="PROSITE-ProRule" id="PRU00110"/>
    </source>
</evidence>
<evidence type="ECO:0000256" key="7">
    <source>
        <dbReference type="ARBA" id="ARBA00022679"/>
    </source>
</evidence>
<dbReference type="GO" id="GO:0005886">
    <property type="term" value="C:plasma membrane"/>
    <property type="evidence" value="ECO:0007669"/>
    <property type="project" value="UniProtKB-SubCell"/>
</dbReference>
<evidence type="ECO:0000256" key="9">
    <source>
        <dbReference type="ARBA" id="ARBA00022777"/>
    </source>
</evidence>
<dbReference type="Pfam" id="PF03707">
    <property type="entry name" value="MHYT"/>
    <property type="match status" value="3"/>
</dbReference>
<gene>
    <name evidence="24" type="ORF">DFP76_102317</name>
</gene>
<feature type="domain" description="PAS" evidence="20">
    <location>
        <begin position="400"/>
        <end position="474"/>
    </location>
</feature>
<keyword evidence="13 16" id="KW-0472">Membrane</keyword>
<dbReference type="SMART" id="SM00448">
    <property type="entry name" value="REC"/>
    <property type="match status" value="1"/>
</dbReference>
<dbReference type="InterPro" id="IPR013655">
    <property type="entry name" value="PAS_fold_3"/>
</dbReference>
<evidence type="ECO:0000256" key="12">
    <source>
        <dbReference type="ARBA" id="ARBA00023012"/>
    </source>
</evidence>
<dbReference type="Gene3D" id="3.40.50.2300">
    <property type="match status" value="1"/>
</dbReference>
<feature type="transmembrane region" description="Helical" evidence="16">
    <location>
        <begin position="25"/>
        <end position="48"/>
    </location>
</feature>
<name>A0A366D4M6_9GAMM</name>
<dbReference type="SUPFAM" id="SSF52172">
    <property type="entry name" value="CheY-like"/>
    <property type="match status" value="1"/>
</dbReference>
<feature type="domain" description="PAS" evidence="20">
    <location>
        <begin position="271"/>
        <end position="341"/>
    </location>
</feature>
<keyword evidence="25" id="KW-1185">Reference proteome</keyword>
<dbReference type="Gene3D" id="1.10.287.130">
    <property type="match status" value="1"/>
</dbReference>
<evidence type="ECO:0000256" key="10">
    <source>
        <dbReference type="ARBA" id="ARBA00022840"/>
    </source>
</evidence>
<dbReference type="PROSITE" id="PS50924">
    <property type="entry name" value="MHYT"/>
    <property type="match status" value="1"/>
</dbReference>
<keyword evidence="5" id="KW-0997">Cell inner membrane</keyword>
<dbReference type="PRINTS" id="PR00344">
    <property type="entry name" value="BCTRLSENSOR"/>
</dbReference>
<dbReference type="PROSITE" id="PS50110">
    <property type="entry name" value="RESPONSE_REGULATORY"/>
    <property type="match status" value="1"/>
</dbReference>
<feature type="modified residue" description="4-aspartylphosphate" evidence="15">
    <location>
        <position position="832"/>
    </location>
</feature>
<evidence type="ECO:0000259" key="21">
    <source>
        <dbReference type="PROSITE" id="PS50113"/>
    </source>
</evidence>
<keyword evidence="11 16" id="KW-1133">Transmembrane helix</keyword>
<proteinExistence type="predicted"/>
<dbReference type="SUPFAM" id="SSF47384">
    <property type="entry name" value="Homodimeric domain of signal transducing histidine kinase"/>
    <property type="match status" value="1"/>
</dbReference>
<dbReference type="RefSeq" id="WP_245931873.1">
    <property type="nucleotide sequence ID" value="NZ_QNRF01000002.1"/>
</dbReference>
<dbReference type="SUPFAM" id="SSF55874">
    <property type="entry name" value="ATPase domain of HSP90 chaperone/DNA topoisomerase II/histidine kinase"/>
    <property type="match status" value="1"/>
</dbReference>
<dbReference type="Gene3D" id="3.30.450.20">
    <property type="entry name" value="PAS domain"/>
    <property type="match status" value="2"/>
</dbReference>
<dbReference type="SUPFAM" id="SSF55785">
    <property type="entry name" value="PYP-like sensor domain (PAS domain)"/>
    <property type="match status" value="2"/>
</dbReference>
<dbReference type="Gene3D" id="3.30.565.10">
    <property type="entry name" value="Histidine kinase-like ATPase, C-terminal domain"/>
    <property type="match status" value="1"/>
</dbReference>
<dbReference type="Pfam" id="PF00989">
    <property type="entry name" value="PAS"/>
    <property type="match status" value="1"/>
</dbReference>
<feature type="domain" description="Response regulatory" evidence="19">
    <location>
        <begin position="783"/>
        <end position="902"/>
    </location>
</feature>
<dbReference type="InterPro" id="IPR003661">
    <property type="entry name" value="HisK_dim/P_dom"/>
</dbReference>
<feature type="transmembrane region" description="Helical" evidence="16">
    <location>
        <begin position="155"/>
        <end position="175"/>
    </location>
</feature>
<keyword evidence="8 16" id="KW-0812">Transmembrane</keyword>
<dbReference type="Pfam" id="PF02518">
    <property type="entry name" value="HATPase_c"/>
    <property type="match status" value="1"/>
</dbReference>
<dbReference type="InterPro" id="IPR000014">
    <property type="entry name" value="PAS"/>
</dbReference>
<dbReference type="AlphaFoldDB" id="A0A366D4M6"/>
<dbReference type="InterPro" id="IPR001610">
    <property type="entry name" value="PAC"/>
</dbReference>
<dbReference type="PANTHER" id="PTHR43047:SF64">
    <property type="entry name" value="HISTIDINE KINASE CONTAINING CHEY-HOMOLOGOUS RECEIVER DOMAIN AND PAS DOMAIN-RELATED"/>
    <property type="match status" value="1"/>
</dbReference>
<dbReference type="PROSITE" id="PS50894">
    <property type="entry name" value="HPT"/>
    <property type="match status" value="1"/>
</dbReference>
<evidence type="ECO:0000256" key="5">
    <source>
        <dbReference type="ARBA" id="ARBA00022519"/>
    </source>
</evidence>
<evidence type="ECO:0000256" key="1">
    <source>
        <dbReference type="ARBA" id="ARBA00000085"/>
    </source>
</evidence>
<dbReference type="InterPro" id="IPR035965">
    <property type="entry name" value="PAS-like_dom_sf"/>
</dbReference>
<dbReference type="InterPro" id="IPR013767">
    <property type="entry name" value="PAS_fold"/>
</dbReference>
<dbReference type="SMART" id="SM00091">
    <property type="entry name" value="PAS"/>
    <property type="match status" value="2"/>
</dbReference>
<evidence type="ECO:0000259" key="19">
    <source>
        <dbReference type="PROSITE" id="PS50110"/>
    </source>
</evidence>
<dbReference type="InterPro" id="IPR005330">
    <property type="entry name" value="MHYT_dom"/>
</dbReference>
<feature type="transmembrane region" description="Helical" evidence="16">
    <location>
        <begin position="95"/>
        <end position="112"/>
    </location>
</feature>
<dbReference type="InterPro" id="IPR036890">
    <property type="entry name" value="HATPase_C_sf"/>
</dbReference>
<dbReference type="InterPro" id="IPR036097">
    <property type="entry name" value="HisK_dim/P_sf"/>
</dbReference>
<dbReference type="InterPro" id="IPR003594">
    <property type="entry name" value="HATPase_dom"/>
</dbReference>
<dbReference type="FunFam" id="3.30.565.10:FF:000078">
    <property type="entry name" value="Two-component sensor histidine kinase"/>
    <property type="match status" value="1"/>
</dbReference>
<dbReference type="CDD" id="cd16922">
    <property type="entry name" value="HATPase_EvgS-ArcB-TorS-like"/>
    <property type="match status" value="1"/>
</dbReference>
<comment type="subcellular location">
    <subcellularLocation>
        <location evidence="2">Cell inner membrane</location>
        <topology evidence="2">Multi-pass membrane protein</topology>
    </subcellularLocation>
</comment>
<dbReference type="SMART" id="SM00086">
    <property type="entry name" value="PAC"/>
    <property type="match status" value="2"/>
</dbReference>
<dbReference type="Proteomes" id="UP000252086">
    <property type="component" value="Unassembled WGS sequence"/>
</dbReference>
<dbReference type="InterPro" id="IPR005467">
    <property type="entry name" value="His_kinase_dom"/>
</dbReference>
<feature type="domain" description="HPt" evidence="22">
    <location>
        <begin position="935"/>
        <end position="1032"/>
    </location>
</feature>
<dbReference type="SUPFAM" id="SSF47226">
    <property type="entry name" value="Histidine-containing phosphotransfer domain, HPT domain"/>
    <property type="match status" value="1"/>
</dbReference>
<dbReference type="PROSITE" id="PS50113">
    <property type="entry name" value="PAC"/>
    <property type="match status" value="1"/>
</dbReference>
<dbReference type="Pfam" id="PF08447">
    <property type="entry name" value="PAS_3"/>
    <property type="match status" value="1"/>
</dbReference>
<dbReference type="EMBL" id="QNRF01000002">
    <property type="protein sequence ID" value="RBO84916.1"/>
    <property type="molecule type" value="Genomic_DNA"/>
</dbReference>
<organism evidence="24 25">
    <name type="scientific">Marinomonas aquiplantarum</name>
    <dbReference type="NCBI Taxonomy" id="491951"/>
    <lineage>
        <taxon>Bacteria</taxon>
        <taxon>Pseudomonadati</taxon>
        <taxon>Pseudomonadota</taxon>
        <taxon>Gammaproteobacteria</taxon>
        <taxon>Oceanospirillales</taxon>
        <taxon>Oceanospirillaceae</taxon>
        <taxon>Marinomonas</taxon>
    </lineage>
</organism>
<evidence type="ECO:0000256" key="4">
    <source>
        <dbReference type="ARBA" id="ARBA00022475"/>
    </source>
</evidence>
<dbReference type="PANTHER" id="PTHR43047">
    <property type="entry name" value="TWO-COMPONENT HISTIDINE PROTEIN KINASE"/>
    <property type="match status" value="1"/>
</dbReference>
<evidence type="ECO:0000256" key="15">
    <source>
        <dbReference type="PROSITE-ProRule" id="PRU00169"/>
    </source>
</evidence>
<feature type="transmembrane region" description="Helical" evidence="16">
    <location>
        <begin position="124"/>
        <end position="143"/>
    </location>
</feature>
<evidence type="ECO:0000259" key="23">
    <source>
        <dbReference type="PROSITE" id="PS50924"/>
    </source>
</evidence>
<dbReference type="Pfam" id="PF00072">
    <property type="entry name" value="Response_reg"/>
    <property type="match status" value="1"/>
</dbReference>
<dbReference type="InterPro" id="IPR008207">
    <property type="entry name" value="Sig_transdc_His_kin_Hpt_dom"/>
</dbReference>
<dbReference type="CDD" id="cd17546">
    <property type="entry name" value="REC_hyHK_CKI1_RcsC-like"/>
    <property type="match status" value="1"/>
</dbReference>
<feature type="domain" description="MHYT" evidence="23">
    <location>
        <begin position="23"/>
        <end position="219"/>
    </location>
</feature>
<keyword evidence="6 15" id="KW-0597">Phosphoprotein</keyword>
<evidence type="ECO:0000313" key="24">
    <source>
        <dbReference type="EMBL" id="RBO84916.1"/>
    </source>
</evidence>
<evidence type="ECO:0000256" key="3">
    <source>
        <dbReference type="ARBA" id="ARBA00012438"/>
    </source>
</evidence>
<keyword evidence="10" id="KW-0547">Nucleotide-binding</keyword>
<dbReference type="InterPro" id="IPR011006">
    <property type="entry name" value="CheY-like_superfamily"/>
</dbReference>
<dbReference type="GO" id="GO:0006355">
    <property type="term" value="P:regulation of DNA-templated transcription"/>
    <property type="evidence" value="ECO:0007669"/>
    <property type="project" value="InterPro"/>
</dbReference>
<evidence type="ECO:0000259" key="18">
    <source>
        <dbReference type="PROSITE" id="PS50109"/>
    </source>
</evidence>
<dbReference type="InterPro" id="IPR001789">
    <property type="entry name" value="Sig_transdc_resp-reg_receiver"/>
</dbReference>
<evidence type="ECO:0000256" key="8">
    <source>
        <dbReference type="ARBA" id="ARBA00022692"/>
    </source>
</evidence>
<evidence type="ECO:0000259" key="20">
    <source>
        <dbReference type="PROSITE" id="PS50112"/>
    </source>
</evidence>
<dbReference type="PROSITE" id="PS50109">
    <property type="entry name" value="HIS_KIN"/>
    <property type="match status" value="1"/>
</dbReference>
<evidence type="ECO:0000256" key="16">
    <source>
        <dbReference type="PROSITE-ProRule" id="PRU00244"/>
    </source>
</evidence>
<evidence type="ECO:0000256" key="2">
    <source>
        <dbReference type="ARBA" id="ARBA00004429"/>
    </source>
</evidence>
<feature type="transmembrane region" description="Helical" evidence="16">
    <location>
        <begin position="60"/>
        <end position="83"/>
    </location>
</feature>
<sequence length="1119" mass="124737">MFEWLSHFFIIQEEPSSYAVGQYNYLLVLLSLALSSMASFFALHFASVAKYIVVEKYRKIALISGAFIMAGGIWSMHFVGMLAFDMGHSVNYDPLLTLLSVVPCIFAAYVTLNKLIEPDLTLWQLLQSGVIVGGGIGTMHYIGMEAMEMHVDLKYDPWLFTTSIVVAVVLAFIALSTHYKIGKLFPSLSAKQVSAVSAFIMGLAISGMHYTGMAGAKFIPHGDMDMSAMSDNSNSYLSFVVAIITLLLSILAANIASQLRYRQLLMEKTASEVRLKTTLDTAVDGIITIDSQGIIREFNKAAEKIFGWNEADILAHPIKQLFPKKYANEFEQALNNFRLQGTSVLTGSVREIYATHKNGTIFPARLGIGRVEIPGQETLFVGFISDISARKKMEEAVKKSEKQYSSLIKNIPGATFRCLFDDDWSVIFVSEAIVELTGWNAQDFYDKKITLAALLHPEDTDMIDQNLQVAIEQHRSYNIEYRLRHKKGHYIWVMENGTIIFNDDDKPEWIDGVLLDISDRVHMEDDLRLAKEKAEASAETKALFLANMSHEIRTPMNAIIGFSDILLESDVTPDNKKHLATISKSARSLLHLLNDILDSAKLEKNKLDLDIQVFELSAMVDTVISTLWLQAKSKGLDLNFQISPDLAKAYRGAEDRIRQVLMNILGNAIKFTEQGSVTLTVTKQKDNQIRFQIEDTGIGIEASRLKHIFEPFTQADASMSRRFGGTGLGTSISKQLVQLMGGDIHVSSEIGVGSCFYFDLPLEPSTALPESKAAHLPHITPKTILLADDIEQNLTLLTLILKRQGHVIEIAQDGHQAFAKYQSVAPDLVLMDIQMPNMDGLSATQAIRQFEQQQQIPRTPIIALTANVLMEDKVEALQAGMDGFANKPIDVHALTMEMARVLSLDTSELEAANAVVAEPKAKQINMNKGLSLWMELPLYLSELNKFAEQHKQLIERLNTLLEQKQYQDIMTLAHSIKGTSGNLALLSLSNTMATLEKEAKQQNHSAIQQQIDKLINHLFEFNQELQSLQDEHQSELEEHTDLQDNNASDEPLLPLVEGLIKGVNLGEIDDEGLEKLLNQVPKSLKNHALEANKAVANFDFHTAMESLTAIKEMMSELET</sequence>
<feature type="compositionally biased region" description="Basic and acidic residues" evidence="17">
    <location>
        <begin position="1030"/>
        <end position="1042"/>
    </location>
</feature>
<evidence type="ECO:0000313" key="25">
    <source>
        <dbReference type="Proteomes" id="UP000252086"/>
    </source>
</evidence>
<dbReference type="NCBIfam" id="TIGR00229">
    <property type="entry name" value="sensory_box"/>
    <property type="match status" value="2"/>
</dbReference>
<dbReference type="InterPro" id="IPR000700">
    <property type="entry name" value="PAS-assoc_C"/>
</dbReference>
<evidence type="ECO:0000256" key="13">
    <source>
        <dbReference type="ARBA" id="ARBA00023136"/>
    </source>
</evidence>
<accession>A0A366D4M6</accession>
<feature type="transmembrane region" description="Helical" evidence="16">
    <location>
        <begin position="236"/>
        <end position="256"/>
    </location>
</feature>
<dbReference type="Pfam" id="PF00512">
    <property type="entry name" value="HisKA"/>
    <property type="match status" value="1"/>
</dbReference>
<keyword evidence="12" id="KW-0902">Two-component regulatory system</keyword>
<dbReference type="SMART" id="SM00387">
    <property type="entry name" value="HATPase_c"/>
    <property type="match status" value="1"/>
</dbReference>
<keyword evidence="9 24" id="KW-0418">Kinase</keyword>
<dbReference type="EC" id="2.7.13.3" evidence="3"/>